<reference evidence="5" key="1">
    <citation type="journal article" date="2019" name="Int. J. Syst. Evol. Microbiol.">
        <title>The Global Catalogue of Microorganisms (GCM) 10K type strain sequencing project: providing services to taxonomists for standard genome sequencing and annotation.</title>
        <authorList>
            <consortium name="The Broad Institute Genomics Platform"/>
            <consortium name="The Broad Institute Genome Sequencing Center for Infectious Disease"/>
            <person name="Wu L."/>
            <person name="Ma J."/>
        </authorList>
    </citation>
    <scope>NUCLEOTIDE SEQUENCE [LARGE SCALE GENOMIC DNA]</scope>
    <source>
        <strain evidence="5">CCUG 52478</strain>
    </source>
</reference>
<protein>
    <submittedName>
        <fullName evidence="4">Superoxide dismutase family protein</fullName>
    </submittedName>
</protein>
<dbReference type="RefSeq" id="WP_367917827.1">
    <property type="nucleotide sequence ID" value="NZ_BAABAC010000005.1"/>
</dbReference>
<evidence type="ECO:0000313" key="4">
    <source>
        <dbReference type="EMBL" id="MFD1246694.1"/>
    </source>
</evidence>
<proteinExistence type="inferred from homology"/>
<feature type="domain" description="Superoxide dismutase copper/zinc binding" evidence="3">
    <location>
        <begin position="51"/>
        <end position="175"/>
    </location>
</feature>
<dbReference type="InterPro" id="IPR036423">
    <property type="entry name" value="SOD-like_Cu/Zn_dom_sf"/>
</dbReference>
<organism evidence="4 5">
    <name type="scientific">Nocardioides ginsengisoli</name>
    <dbReference type="NCBI Taxonomy" id="363868"/>
    <lineage>
        <taxon>Bacteria</taxon>
        <taxon>Bacillati</taxon>
        <taxon>Actinomycetota</taxon>
        <taxon>Actinomycetes</taxon>
        <taxon>Propionibacteriales</taxon>
        <taxon>Nocardioidaceae</taxon>
        <taxon>Nocardioides</taxon>
    </lineage>
</organism>
<evidence type="ECO:0000313" key="5">
    <source>
        <dbReference type="Proteomes" id="UP001597229"/>
    </source>
</evidence>
<dbReference type="Gene3D" id="2.60.40.200">
    <property type="entry name" value="Superoxide dismutase, copper/zinc binding domain"/>
    <property type="match status" value="1"/>
</dbReference>
<keyword evidence="5" id="KW-1185">Reference proteome</keyword>
<evidence type="ECO:0000256" key="1">
    <source>
        <dbReference type="ARBA" id="ARBA00010457"/>
    </source>
</evidence>
<comment type="similarity">
    <text evidence="1">Belongs to the Cu-Zn superoxide dismutase family.</text>
</comment>
<sequence>MKPPRPRHLAVVSAVAAVSLFAASPALAGADRVRAEGPLIAYSSAVPAGATARVQEVANAAGNTVVTLHVRGLEPNTEYGAHAHQNACGATGGAAGGHYQRVVDPVQPSTNPAYANPRNEIWLDFTTDDEGNGAAQTLVRWQFEPNRRAGSVIIHEHATDPGPDHPGTAGGRLACLSVNF</sequence>
<name>A0ABW3VVK3_9ACTN</name>
<feature type="signal peptide" evidence="2">
    <location>
        <begin position="1"/>
        <end position="28"/>
    </location>
</feature>
<dbReference type="Proteomes" id="UP001597229">
    <property type="component" value="Unassembled WGS sequence"/>
</dbReference>
<accession>A0ABW3VVK3</accession>
<keyword evidence="2" id="KW-0732">Signal</keyword>
<feature type="chain" id="PRO_5047187137" evidence="2">
    <location>
        <begin position="29"/>
        <end position="180"/>
    </location>
</feature>
<evidence type="ECO:0000259" key="3">
    <source>
        <dbReference type="Pfam" id="PF00080"/>
    </source>
</evidence>
<gene>
    <name evidence="4" type="ORF">ACFQ3F_02725</name>
</gene>
<dbReference type="Pfam" id="PF00080">
    <property type="entry name" value="Sod_Cu"/>
    <property type="match status" value="1"/>
</dbReference>
<evidence type="ECO:0000256" key="2">
    <source>
        <dbReference type="SAM" id="SignalP"/>
    </source>
</evidence>
<dbReference type="SUPFAM" id="SSF49329">
    <property type="entry name" value="Cu,Zn superoxide dismutase-like"/>
    <property type="match status" value="1"/>
</dbReference>
<dbReference type="EMBL" id="JBHTLX010000005">
    <property type="protein sequence ID" value="MFD1246694.1"/>
    <property type="molecule type" value="Genomic_DNA"/>
</dbReference>
<comment type="caution">
    <text evidence="4">The sequence shown here is derived from an EMBL/GenBank/DDBJ whole genome shotgun (WGS) entry which is preliminary data.</text>
</comment>
<dbReference type="InterPro" id="IPR001424">
    <property type="entry name" value="SOD_Cu_Zn_dom"/>
</dbReference>